<dbReference type="RefSeq" id="WP_380869720.1">
    <property type="nucleotide sequence ID" value="NZ_JBHUMA010000006.1"/>
</dbReference>
<dbReference type="Proteomes" id="UP001597393">
    <property type="component" value="Unassembled WGS sequence"/>
</dbReference>
<feature type="transmembrane region" description="Helical" evidence="1">
    <location>
        <begin position="77"/>
        <end position="97"/>
    </location>
</feature>
<evidence type="ECO:0008006" key="4">
    <source>
        <dbReference type="Google" id="ProtNLM"/>
    </source>
</evidence>
<sequence length="136" mass="16029">MIKHIETAGFLLTLLSFLHIAFPRYFGWKEGLRSLSLINRQMMQVHTFFIAFFVFLIGFLCWSSAADLASTALGQKILLGLSVFWIVRLFFQLFIYSKELWRGKRFETTVHIIFIVFWIYLSAVFFVAGSKFFYIE</sequence>
<organism evidence="2 3">
    <name type="scientific">Sphingobacterium corticis</name>
    <dbReference type="NCBI Taxonomy" id="1812823"/>
    <lineage>
        <taxon>Bacteria</taxon>
        <taxon>Pseudomonadati</taxon>
        <taxon>Bacteroidota</taxon>
        <taxon>Sphingobacteriia</taxon>
        <taxon>Sphingobacteriales</taxon>
        <taxon>Sphingobacteriaceae</taxon>
        <taxon>Sphingobacterium</taxon>
    </lineage>
</organism>
<keyword evidence="1" id="KW-0812">Transmembrane</keyword>
<proteinExistence type="predicted"/>
<protein>
    <recommendedName>
        <fullName evidence="4">Cytochrome B</fullName>
    </recommendedName>
</protein>
<dbReference type="EMBL" id="JBHUMA010000006">
    <property type="protein sequence ID" value="MFD2599594.1"/>
    <property type="molecule type" value="Genomic_DNA"/>
</dbReference>
<comment type="caution">
    <text evidence="2">The sequence shown here is derived from an EMBL/GenBank/DDBJ whole genome shotgun (WGS) entry which is preliminary data.</text>
</comment>
<name>A0ABW5NNG3_9SPHI</name>
<feature type="transmembrane region" description="Helical" evidence="1">
    <location>
        <begin position="109"/>
        <end position="134"/>
    </location>
</feature>
<evidence type="ECO:0000256" key="1">
    <source>
        <dbReference type="SAM" id="Phobius"/>
    </source>
</evidence>
<evidence type="ECO:0000313" key="3">
    <source>
        <dbReference type="Proteomes" id="UP001597393"/>
    </source>
</evidence>
<evidence type="ECO:0000313" key="2">
    <source>
        <dbReference type="EMBL" id="MFD2599594.1"/>
    </source>
</evidence>
<keyword evidence="1" id="KW-1133">Transmembrane helix</keyword>
<keyword evidence="1" id="KW-0472">Membrane</keyword>
<keyword evidence="3" id="KW-1185">Reference proteome</keyword>
<reference evidence="3" key="1">
    <citation type="journal article" date="2019" name="Int. J. Syst. Evol. Microbiol.">
        <title>The Global Catalogue of Microorganisms (GCM) 10K type strain sequencing project: providing services to taxonomists for standard genome sequencing and annotation.</title>
        <authorList>
            <consortium name="The Broad Institute Genomics Platform"/>
            <consortium name="The Broad Institute Genome Sequencing Center for Infectious Disease"/>
            <person name="Wu L."/>
            <person name="Ma J."/>
        </authorList>
    </citation>
    <scope>NUCLEOTIDE SEQUENCE [LARGE SCALE GENOMIC DNA]</scope>
    <source>
        <strain evidence="3">KCTC 42248</strain>
    </source>
</reference>
<accession>A0ABW5NNG3</accession>
<gene>
    <name evidence="2" type="ORF">ACFSQ3_11575</name>
</gene>
<feature type="transmembrane region" description="Helical" evidence="1">
    <location>
        <begin position="47"/>
        <end position="65"/>
    </location>
</feature>